<evidence type="ECO:0000313" key="3">
    <source>
        <dbReference type="Proteomes" id="UP001157126"/>
    </source>
</evidence>
<feature type="compositionally biased region" description="Basic and acidic residues" evidence="1">
    <location>
        <begin position="62"/>
        <end position="75"/>
    </location>
</feature>
<proteinExistence type="predicted"/>
<feature type="compositionally biased region" description="Basic and acidic residues" evidence="1">
    <location>
        <begin position="98"/>
        <end position="109"/>
    </location>
</feature>
<name>A0ABQ6IMH3_9MICO</name>
<protein>
    <submittedName>
        <fullName evidence="2">Uncharacterized protein</fullName>
    </submittedName>
</protein>
<evidence type="ECO:0000256" key="1">
    <source>
        <dbReference type="SAM" id="MobiDB-lite"/>
    </source>
</evidence>
<accession>A0ABQ6IMH3</accession>
<dbReference type="RefSeq" id="WP_284303103.1">
    <property type="nucleotide sequence ID" value="NZ_BSUO01000001.1"/>
</dbReference>
<sequence length="209" mass="23541">MGSTANESASDPRSSDSGLGDHDADGREGIDDREFESRADDVEDRLHTLHDDRGDPAVPVGTDHDRDDEHRRDDRDDRDEDDRQDDDRDADLGEASDPDVRRPDATDRAEDSDDDDPDDGDRDDDDRDDDSDDEEERREEEAKREQFAKDHDPADHDVTAGAEFRRRGDLIVEEGRAKVMDHDGNYQDVGDQKDAAEGRATPGQSEKHD</sequence>
<dbReference type="EMBL" id="BSUO01000001">
    <property type="protein sequence ID" value="GMA39125.1"/>
    <property type="molecule type" value="Genomic_DNA"/>
</dbReference>
<evidence type="ECO:0000313" key="2">
    <source>
        <dbReference type="EMBL" id="GMA39125.1"/>
    </source>
</evidence>
<feature type="compositionally biased region" description="Basic and acidic residues" evidence="1">
    <location>
        <begin position="139"/>
        <end position="197"/>
    </location>
</feature>
<comment type="caution">
    <text evidence="2">The sequence shown here is derived from an EMBL/GenBank/DDBJ whole genome shotgun (WGS) entry which is preliminary data.</text>
</comment>
<feature type="compositionally biased region" description="Basic and acidic residues" evidence="1">
    <location>
        <begin position="19"/>
        <end position="55"/>
    </location>
</feature>
<reference evidence="3" key="1">
    <citation type="journal article" date="2019" name="Int. J. Syst. Evol. Microbiol.">
        <title>The Global Catalogue of Microorganisms (GCM) 10K type strain sequencing project: providing services to taxonomists for standard genome sequencing and annotation.</title>
        <authorList>
            <consortium name="The Broad Institute Genomics Platform"/>
            <consortium name="The Broad Institute Genome Sequencing Center for Infectious Disease"/>
            <person name="Wu L."/>
            <person name="Ma J."/>
        </authorList>
    </citation>
    <scope>NUCLEOTIDE SEQUENCE [LARGE SCALE GENOMIC DNA]</scope>
    <source>
        <strain evidence="3">NBRC 113072</strain>
    </source>
</reference>
<dbReference type="Proteomes" id="UP001157126">
    <property type="component" value="Unassembled WGS sequence"/>
</dbReference>
<organism evidence="2 3">
    <name type="scientific">Mobilicoccus caccae</name>
    <dbReference type="NCBI Taxonomy" id="1859295"/>
    <lineage>
        <taxon>Bacteria</taxon>
        <taxon>Bacillati</taxon>
        <taxon>Actinomycetota</taxon>
        <taxon>Actinomycetes</taxon>
        <taxon>Micrococcales</taxon>
        <taxon>Dermatophilaceae</taxon>
        <taxon>Mobilicoccus</taxon>
    </lineage>
</organism>
<gene>
    <name evidence="2" type="ORF">GCM10025883_11700</name>
</gene>
<feature type="compositionally biased region" description="Polar residues" evidence="1">
    <location>
        <begin position="1"/>
        <end position="17"/>
    </location>
</feature>
<keyword evidence="3" id="KW-1185">Reference proteome</keyword>
<feature type="compositionally biased region" description="Acidic residues" evidence="1">
    <location>
        <begin position="110"/>
        <end position="138"/>
    </location>
</feature>
<feature type="region of interest" description="Disordered" evidence="1">
    <location>
        <begin position="1"/>
        <end position="209"/>
    </location>
</feature>
<feature type="compositionally biased region" description="Acidic residues" evidence="1">
    <location>
        <begin position="76"/>
        <end position="97"/>
    </location>
</feature>